<dbReference type="GeneID" id="14405595"/>
<dbReference type="Proteomes" id="UP000010878">
    <property type="component" value="Chromosome"/>
</dbReference>
<protein>
    <submittedName>
        <fullName evidence="2">Uncharacterized protein</fullName>
    </submittedName>
</protein>
<dbReference type="AlphaFoldDB" id="L0JWF2"/>
<evidence type="ECO:0000256" key="1">
    <source>
        <dbReference type="SAM" id="Phobius"/>
    </source>
</evidence>
<feature type="transmembrane region" description="Helical" evidence="1">
    <location>
        <begin position="52"/>
        <end position="70"/>
    </location>
</feature>
<dbReference type="EMBL" id="CP003929">
    <property type="protein sequence ID" value="AGB36429.1"/>
    <property type="molecule type" value="Genomic_DNA"/>
</dbReference>
<keyword evidence="3" id="KW-1185">Reference proteome</keyword>
<dbReference type="STRING" id="694430.Natoc_0567"/>
<gene>
    <name evidence="2" type="ORF">Natoc_0567</name>
</gene>
<evidence type="ECO:0000313" key="2">
    <source>
        <dbReference type="EMBL" id="AGB36429.1"/>
    </source>
</evidence>
<dbReference type="RefSeq" id="WP_015319884.1">
    <property type="nucleotide sequence ID" value="NC_019974.1"/>
</dbReference>
<reference evidence="2 3" key="1">
    <citation type="submission" date="2012-11" db="EMBL/GenBank/DDBJ databases">
        <title>FINISHED of Natronococcus occultus SP4, DSM 3396.</title>
        <authorList>
            <consortium name="DOE Joint Genome Institute"/>
            <person name="Eisen J."/>
            <person name="Huntemann M."/>
            <person name="Wei C.-L."/>
            <person name="Han J."/>
            <person name="Detter J.C."/>
            <person name="Han C."/>
            <person name="Tapia R."/>
            <person name="Chen A."/>
            <person name="Kyrpides N."/>
            <person name="Mavromatis K."/>
            <person name="Markowitz V."/>
            <person name="Szeto E."/>
            <person name="Ivanova N."/>
            <person name="Mikhailova N."/>
            <person name="Ovchinnikova G."/>
            <person name="Pagani I."/>
            <person name="Pati A."/>
            <person name="Goodwin L."/>
            <person name="Nordberg H.P."/>
            <person name="Cantor M.N."/>
            <person name="Hua S.X."/>
            <person name="Woyke T."/>
            <person name="Eisen J."/>
            <person name="Klenk H.-P."/>
            <person name="Klenk H.-P."/>
        </authorList>
    </citation>
    <scope>NUCLEOTIDE SEQUENCE [LARGE SCALE GENOMIC DNA]</scope>
    <source>
        <strain evidence="2 3">SP4</strain>
    </source>
</reference>
<accession>L0JWF2</accession>
<proteinExistence type="predicted"/>
<name>L0JWF2_9EURY</name>
<organism evidence="2 3">
    <name type="scientific">Natronococcus occultus SP4</name>
    <dbReference type="NCBI Taxonomy" id="694430"/>
    <lineage>
        <taxon>Archaea</taxon>
        <taxon>Methanobacteriati</taxon>
        <taxon>Methanobacteriota</taxon>
        <taxon>Stenosarchaea group</taxon>
        <taxon>Halobacteria</taxon>
        <taxon>Halobacteriales</taxon>
        <taxon>Natrialbaceae</taxon>
        <taxon>Natronococcus</taxon>
    </lineage>
</organism>
<sequence>MAARESAGRLRRWVRIWIDGLTYALAVTLCAGVASVVVGVATGGGLVRAKELLFLGGWLLLAYATFRLWPSSPEDVASERDVDGESIAGGRPSTRFRRFVRALPPARWVAMPHPKRRMTTATKLLLSGVSVLLLSLVMEVGFGI</sequence>
<dbReference type="InterPro" id="IPR055977">
    <property type="entry name" value="DUF7555"/>
</dbReference>
<dbReference type="KEGG" id="nou:Natoc_0567"/>
<dbReference type="HOGENOM" id="CLU_147140_0_0_2"/>
<feature type="transmembrane region" description="Helical" evidence="1">
    <location>
        <begin position="21"/>
        <end position="46"/>
    </location>
</feature>
<evidence type="ECO:0000313" key="3">
    <source>
        <dbReference type="Proteomes" id="UP000010878"/>
    </source>
</evidence>
<keyword evidence="1" id="KW-1133">Transmembrane helix</keyword>
<dbReference type="eggNOG" id="arCOG06421">
    <property type="taxonomic scope" value="Archaea"/>
</dbReference>
<dbReference type="OrthoDB" id="313482at2157"/>
<keyword evidence="1" id="KW-0472">Membrane</keyword>
<keyword evidence="1" id="KW-0812">Transmembrane</keyword>
<feature type="transmembrane region" description="Helical" evidence="1">
    <location>
        <begin position="124"/>
        <end position="142"/>
    </location>
</feature>
<dbReference type="Pfam" id="PF24432">
    <property type="entry name" value="DUF7555"/>
    <property type="match status" value="1"/>
</dbReference>